<dbReference type="InterPro" id="IPR050678">
    <property type="entry name" value="DNA_Partitioning_ATPase"/>
</dbReference>
<dbReference type="AlphaFoldDB" id="A0AB39BM76"/>
<dbReference type="EMBL" id="CP162512">
    <property type="protein sequence ID" value="XDI07538.1"/>
    <property type="molecule type" value="Genomic_DNA"/>
</dbReference>
<organism evidence="2">
    <name type="scientific">Herbiconiux sp. A18JL235</name>
    <dbReference type="NCBI Taxonomy" id="3152363"/>
    <lineage>
        <taxon>Bacteria</taxon>
        <taxon>Bacillati</taxon>
        <taxon>Actinomycetota</taxon>
        <taxon>Actinomycetes</taxon>
        <taxon>Micrococcales</taxon>
        <taxon>Microbacteriaceae</taxon>
        <taxon>Herbiconiux</taxon>
    </lineage>
</organism>
<dbReference type="PANTHER" id="PTHR13696:SF52">
    <property type="entry name" value="PARA FAMILY PROTEIN CT_582"/>
    <property type="match status" value="1"/>
</dbReference>
<proteinExistence type="predicted"/>
<dbReference type="Gene3D" id="3.40.50.300">
    <property type="entry name" value="P-loop containing nucleotide triphosphate hydrolases"/>
    <property type="match status" value="1"/>
</dbReference>
<accession>A0AB39BM76</accession>
<dbReference type="PANTHER" id="PTHR13696">
    <property type="entry name" value="P-LOOP CONTAINING NUCLEOSIDE TRIPHOSPHATE HYDROLASE"/>
    <property type="match status" value="1"/>
</dbReference>
<name>A0AB39BM76_9MICO</name>
<gene>
    <name evidence="2" type="ORF">ABFY20_19680</name>
</gene>
<dbReference type="InterPro" id="IPR027417">
    <property type="entry name" value="P-loop_NTPase"/>
</dbReference>
<sequence length="256" mass="27468">MQTVMVYSESGGVTKTTTAVSIAAIAASQGRRTVLIDLDPRAAATKWLDVTPAEEGLHVGAILGDENPEGWAEDLALQSRWFPNLRVVPSARNVSNREADRADHAELRLRASLDGLQADLVVIDCPNRQGGPLTLSALNAADTVVYAASASSDGVDGFYGAQRTVEQFRTSRQRIGAPTNITEAGIVCGGVKETIMSRPAAASIEELRDTGLLLVPLIPDRAIVQEVRMVGDWYGNYRKGAPVLNAYTEIVKQVVR</sequence>
<geneLocation type="plasmid" evidence="2">
    <name>unnamed1</name>
</geneLocation>
<dbReference type="SUPFAM" id="SSF52540">
    <property type="entry name" value="P-loop containing nucleoside triphosphate hydrolases"/>
    <property type="match status" value="1"/>
</dbReference>
<evidence type="ECO:0000259" key="1">
    <source>
        <dbReference type="Pfam" id="PF13614"/>
    </source>
</evidence>
<dbReference type="Pfam" id="PF13614">
    <property type="entry name" value="AAA_31"/>
    <property type="match status" value="1"/>
</dbReference>
<dbReference type="InterPro" id="IPR025669">
    <property type="entry name" value="AAA_dom"/>
</dbReference>
<keyword evidence="2" id="KW-0614">Plasmid</keyword>
<feature type="domain" description="AAA" evidence="1">
    <location>
        <begin position="1"/>
        <end position="171"/>
    </location>
</feature>
<reference evidence="2" key="1">
    <citation type="submission" date="2024-05" db="EMBL/GenBank/DDBJ databases">
        <title>Herbiconiux sp. A18JL235.</title>
        <authorList>
            <person name="Zhang G."/>
        </authorList>
    </citation>
    <scope>NUCLEOTIDE SEQUENCE</scope>
    <source>
        <strain evidence="2">A18JL235</strain>
        <plasmid evidence="2">unnamed1</plasmid>
    </source>
</reference>
<dbReference type="RefSeq" id="WP_368499901.1">
    <property type="nucleotide sequence ID" value="NZ_CP162512.1"/>
</dbReference>
<evidence type="ECO:0000313" key="2">
    <source>
        <dbReference type="EMBL" id="XDI07538.1"/>
    </source>
</evidence>
<protein>
    <submittedName>
        <fullName evidence="2">ParA family protein</fullName>
    </submittedName>
</protein>